<proteinExistence type="predicted"/>
<evidence type="ECO:0000313" key="3">
    <source>
        <dbReference type="Proteomes" id="UP000000763"/>
    </source>
</evidence>
<sequence length="178" mass="18616">MAAHDVWVGCGSHRGAGLPLLDGHGGGGDEVARRVGAAEVGREEGGEAADLAVRGGAEGGRAMRCWLLRRRRRHGGALRARRGWRSGAQCWLDDDGSTDSVCGRAEVDDGSTASGRFWRVKKVLNLGLEQRLRDSIAIVHDFVNASSGSGRSRSAAGANLPPSFPPTPSISAASAILH</sequence>
<dbReference type="Proteomes" id="UP000817658">
    <property type="component" value="Chromosome 1"/>
</dbReference>
<dbReference type="AlphaFoldDB" id="Q5SNE6"/>
<organism evidence="2">
    <name type="scientific">Oryza sativa subsp. japonica</name>
    <name type="common">Rice</name>
    <dbReference type="NCBI Taxonomy" id="39947"/>
    <lineage>
        <taxon>Eukaryota</taxon>
        <taxon>Viridiplantae</taxon>
        <taxon>Streptophyta</taxon>
        <taxon>Embryophyta</taxon>
        <taxon>Tracheophyta</taxon>
        <taxon>Spermatophyta</taxon>
        <taxon>Magnoliopsida</taxon>
        <taxon>Liliopsida</taxon>
        <taxon>Poales</taxon>
        <taxon>Poaceae</taxon>
        <taxon>BOP clade</taxon>
        <taxon>Oryzoideae</taxon>
        <taxon>Oryzeae</taxon>
        <taxon>Oryzinae</taxon>
        <taxon>Oryza</taxon>
        <taxon>Oryza sativa</taxon>
    </lineage>
</organism>
<name>Q5SNE6_ORYSJ</name>
<dbReference type="EMBL" id="AP002743">
    <property type="protein sequence ID" value="BAD72211.1"/>
    <property type="molecule type" value="Genomic_DNA"/>
</dbReference>
<gene>
    <name evidence="2" type="ORF">P0512G09.23</name>
    <name evidence="1" type="ORF">P0710E05.1</name>
</gene>
<reference evidence="3" key="3">
    <citation type="journal article" date="2008" name="Nucleic Acids Res.">
        <title>The rice annotation project database (RAP-DB): 2008 update.</title>
        <authorList>
            <consortium name="The rice annotation project (RAP)"/>
        </authorList>
    </citation>
    <scope>GENOME REANNOTATION</scope>
    <source>
        <strain evidence="3">cv. Nipponbare</strain>
    </source>
</reference>
<dbReference type="EMBL" id="AP002836">
    <property type="protein sequence ID" value="BAD72268.1"/>
    <property type="molecule type" value="Genomic_DNA"/>
</dbReference>
<accession>Q5SNE6</accession>
<reference evidence="3" key="2">
    <citation type="journal article" date="2005" name="Nature">
        <title>The map-based sequence of the rice genome.</title>
        <authorList>
            <consortium name="International rice genome sequencing project (IRGSP)"/>
            <person name="Matsumoto T."/>
            <person name="Wu J."/>
            <person name="Kanamori H."/>
            <person name="Katayose Y."/>
            <person name="Fujisawa M."/>
            <person name="Namiki N."/>
            <person name="Mizuno H."/>
            <person name="Yamamoto K."/>
            <person name="Antonio B.A."/>
            <person name="Baba T."/>
            <person name="Sakata K."/>
            <person name="Nagamura Y."/>
            <person name="Aoki H."/>
            <person name="Arikawa K."/>
            <person name="Arita K."/>
            <person name="Bito T."/>
            <person name="Chiden Y."/>
            <person name="Fujitsuka N."/>
            <person name="Fukunaka R."/>
            <person name="Hamada M."/>
            <person name="Harada C."/>
            <person name="Hayashi A."/>
            <person name="Hijishita S."/>
            <person name="Honda M."/>
            <person name="Hosokawa S."/>
            <person name="Ichikawa Y."/>
            <person name="Idonuma A."/>
            <person name="Iijima M."/>
            <person name="Ikeda M."/>
            <person name="Ikeno M."/>
            <person name="Ito K."/>
            <person name="Ito S."/>
            <person name="Ito T."/>
            <person name="Ito Y."/>
            <person name="Ito Y."/>
            <person name="Iwabuchi A."/>
            <person name="Kamiya K."/>
            <person name="Karasawa W."/>
            <person name="Kurita K."/>
            <person name="Katagiri S."/>
            <person name="Kikuta A."/>
            <person name="Kobayashi H."/>
            <person name="Kobayashi N."/>
            <person name="Machita K."/>
            <person name="Maehara T."/>
            <person name="Masukawa M."/>
            <person name="Mizubayashi T."/>
            <person name="Mukai Y."/>
            <person name="Nagasaki H."/>
            <person name="Nagata Y."/>
            <person name="Naito S."/>
            <person name="Nakashima M."/>
            <person name="Nakama Y."/>
            <person name="Nakamichi Y."/>
            <person name="Nakamura M."/>
            <person name="Meguro A."/>
            <person name="Negishi M."/>
            <person name="Ohta I."/>
            <person name="Ohta T."/>
            <person name="Okamoto M."/>
            <person name="Ono N."/>
            <person name="Saji S."/>
            <person name="Sakaguchi M."/>
            <person name="Sakai K."/>
            <person name="Shibata M."/>
            <person name="Shimokawa T."/>
            <person name="Song J."/>
            <person name="Takazaki Y."/>
            <person name="Terasawa K."/>
            <person name="Tsugane M."/>
            <person name="Tsuji K."/>
            <person name="Ueda S."/>
            <person name="Waki K."/>
            <person name="Yamagata H."/>
            <person name="Yamamoto M."/>
            <person name="Yamamoto S."/>
            <person name="Yamane H."/>
            <person name="Yoshiki S."/>
            <person name="Yoshihara R."/>
            <person name="Yukawa K."/>
            <person name="Zhong H."/>
            <person name="Yano M."/>
            <person name="Yuan Q."/>
            <person name="Ouyang S."/>
            <person name="Liu J."/>
            <person name="Jones K.M."/>
            <person name="Gansberger K."/>
            <person name="Moffat K."/>
            <person name="Hill J."/>
            <person name="Bera J."/>
            <person name="Fadrosh D."/>
            <person name="Jin S."/>
            <person name="Johri S."/>
            <person name="Kim M."/>
            <person name="Overton L."/>
            <person name="Reardon M."/>
            <person name="Tsitrin T."/>
            <person name="Vuong H."/>
            <person name="Weaver B."/>
            <person name="Ciecko A."/>
            <person name="Tallon L."/>
            <person name="Jackson J."/>
            <person name="Pai G."/>
            <person name="Aken S.V."/>
            <person name="Utterback T."/>
            <person name="Reidmuller S."/>
            <person name="Feldblyum T."/>
            <person name="Hsiao J."/>
            <person name="Zismann V."/>
            <person name="Iobst S."/>
            <person name="de Vazeille A.R."/>
            <person name="Buell C.R."/>
            <person name="Ying K."/>
            <person name="Li Y."/>
            <person name="Lu T."/>
            <person name="Huang Y."/>
            <person name="Zhao Q."/>
            <person name="Feng Q."/>
            <person name="Zhang L."/>
            <person name="Zhu J."/>
            <person name="Weng Q."/>
            <person name="Mu J."/>
            <person name="Lu Y."/>
            <person name="Fan D."/>
            <person name="Liu Y."/>
            <person name="Guan J."/>
            <person name="Zhang Y."/>
            <person name="Yu S."/>
            <person name="Liu X."/>
            <person name="Zhang Y."/>
            <person name="Hong G."/>
            <person name="Han B."/>
            <person name="Choisne N."/>
            <person name="Demange N."/>
            <person name="Orjeda G."/>
            <person name="Samain S."/>
            <person name="Cattolico L."/>
            <person name="Pelletier E."/>
            <person name="Couloux A."/>
            <person name="Segurens B."/>
            <person name="Wincker P."/>
            <person name="D'Hont A."/>
            <person name="Scarpelli C."/>
            <person name="Weissenbach J."/>
            <person name="Salanoubat M."/>
            <person name="Quetier F."/>
            <person name="Yu Y."/>
            <person name="Kim H.R."/>
            <person name="Rambo T."/>
            <person name="Currie J."/>
            <person name="Collura K."/>
            <person name="Luo M."/>
            <person name="Yang T."/>
            <person name="Ammiraju J.S.S."/>
            <person name="Engler F."/>
            <person name="Soderlund C."/>
            <person name="Wing R.A."/>
            <person name="Palmer L.E."/>
            <person name="de la Bastide M."/>
            <person name="Spiegel L."/>
            <person name="Nascimento L."/>
            <person name="Zutavern T."/>
            <person name="O'Shaughnessy A."/>
            <person name="Dike S."/>
            <person name="Dedhia N."/>
            <person name="Preston R."/>
            <person name="Balija V."/>
            <person name="McCombie W.R."/>
            <person name="Chow T."/>
            <person name="Chen H."/>
            <person name="Chung M."/>
            <person name="Chen C."/>
            <person name="Shaw J."/>
            <person name="Wu H."/>
            <person name="Hsiao K."/>
            <person name="Chao Y."/>
            <person name="Chu M."/>
            <person name="Cheng C."/>
            <person name="Hour A."/>
            <person name="Lee P."/>
            <person name="Lin S."/>
            <person name="Lin Y."/>
            <person name="Liou J."/>
            <person name="Liu S."/>
            <person name="Hsing Y."/>
            <person name="Raghuvanshi S."/>
            <person name="Mohanty A."/>
            <person name="Bharti A.K."/>
            <person name="Gaur A."/>
            <person name="Gupta V."/>
            <person name="Kumar D."/>
            <person name="Ravi V."/>
            <person name="Vij S."/>
            <person name="Kapur A."/>
            <person name="Khurana P."/>
            <person name="Khurana P."/>
            <person name="Khurana J.P."/>
            <person name="Tyagi A.K."/>
            <person name="Gaikwad K."/>
            <person name="Singh A."/>
            <person name="Dalal V."/>
            <person name="Srivastava S."/>
            <person name="Dixit A."/>
            <person name="Pal A.K."/>
            <person name="Ghazi I.A."/>
            <person name="Yadav M."/>
            <person name="Pandit A."/>
            <person name="Bhargava A."/>
            <person name="Sureshbabu K."/>
            <person name="Batra K."/>
            <person name="Sharma T.R."/>
            <person name="Mohapatra T."/>
            <person name="Singh N.K."/>
            <person name="Messing J."/>
            <person name="Nelson A.B."/>
            <person name="Fuks G."/>
            <person name="Kavchok S."/>
            <person name="Keizer G."/>
            <person name="Linton E."/>
            <person name="Llaca V."/>
            <person name="Song R."/>
            <person name="Tanyolac B."/>
            <person name="Young S."/>
            <person name="Ho-Il K."/>
            <person name="Hahn J.H."/>
            <person name="Sangsakoo G."/>
            <person name="Vanavichit A."/>
            <person name="de Mattos Luiz.A.T."/>
            <person name="Zimmer P.D."/>
            <person name="Malone G."/>
            <person name="Dellagostin O."/>
            <person name="de Oliveira A.C."/>
            <person name="Bevan M."/>
            <person name="Bancroft I."/>
            <person name="Minx P."/>
            <person name="Cordum H."/>
            <person name="Wilson R."/>
            <person name="Cheng Z."/>
            <person name="Jin W."/>
            <person name="Jiang J."/>
            <person name="Leong S.A."/>
            <person name="Iwama H."/>
            <person name="Gojobori T."/>
            <person name="Itoh T."/>
            <person name="Niimura Y."/>
            <person name="Fujii Y."/>
            <person name="Habara T."/>
            <person name="Sakai H."/>
            <person name="Sato Y."/>
            <person name="Wilson G."/>
            <person name="Kumar K."/>
            <person name="McCouch S."/>
            <person name="Juretic N."/>
            <person name="Hoen D."/>
            <person name="Wright S."/>
            <person name="Bruskiewich R."/>
            <person name="Bureau T."/>
            <person name="Miyao A."/>
            <person name="Hirochika H."/>
            <person name="Nishikawa T."/>
            <person name="Kadowaki K."/>
            <person name="Sugiura M."/>
            <person name="Burr B."/>
            <person name="Sasaki T."/>
        </authorList>
    </citation>
    <scope>NUCLEOTIDE SEQUENCE [LARGE SCALE GENOMIC DNA]</scope>
    <source>
        <strain evidence="3">cv. Nipponbare</strain>
    </source>
</reference>
<evidence type="ECO:0000313" key="2">
    <source>
        <dbReference type="EMBL" id="BAD72268.1"/>
    </source>
</evidence>
<dbReference type="Proteomes" id="UP000000763">
    <property type="component" value="Chromosome 1"/>
</dbReference>
<evidence type="ECO:0000313" key="1">
    <source>
        <dbReference type="EMBL" id="BAD72211.1"/>
    </source>
</evidence>
<reference evidence="2" key="1">
    <citation type="journal article" date="2002" name="Nature">
        <title>The genome sequence and structure of rice chromosome 1.</title>
        <authorList>
            <person name="Sasaki T."/>
            <person name="Matsumoto T."/>
            <person name="Yamamoto K."/>
            <person name="Sakata K."/>
            <person name="Baba T."/>
            <person name="Katayose Y."/>
            <person name="Wu J."/>
            <person name="Niimura Y."/>
            <person name="Cheng Z."/>
            <person name="Nagamura Y."/>
            <person name="Antonio B.A."/>
            <person name="Kanamori H."/>
            <person name="Hosokawa S."/>
            <person name="Masukawa M."/>
            <person name="Arikawa K."/>
            <person name="Chiden Y."/>
            <person name="Hayashi M."/>
            <person name="Okamoto M."/>
            <person name="Ando T."/>
            <person name="Aoki H."/>
            <person name="Arita K."/>
            <person name="Hamada M."/>
            <person name="Harada C."/>
            <person name="Hijishita S."/>
            <person name="Honda M."/>
            <person name="Ichikawa Y."/>
            <person name="Idonuma A."/>
            <person name="Iijima M."/>
            <person name="Ikeda M."/>
            <person name="Ikeno M."/>
            <person name="Itoh S."/>
            <person name="Itoh T."/>
            <person name="Itoh Y."/>
            <person name="Itoh Y."/>
            <person name="Iwabuchi A."/>
            <person name="Kamiya K."/>
            <person name="Karasawa W."/>
            <person name="Katagiri S."/>
            <person name="Kikuta A."/>
            <person name="Kobayashi N."/>
            <person name="Kono I."/>
            <person name="Machita K."/>
            <person name="Maehara T."/>
            <person name="Mizuno H."/>
            <person name="Mizubayashi T."/>
            <person name="Mukai Y."/>
            <person name="Nagasaki H."/>
            <person name="Nakashima M."/>
            <person name="Nakama Y."/>
            <person name="Nakamichi Y."/>
            <person name="Nakamura M."/>
            <person name="Namiki N."/>
            <person name="Negishi M."/>
            <person name="Ohta I."/>
            <person name="Ono N."/>
            <person name="Saji S."/>
            <person name="Sakai K."/>
            <person name="Shibata M."/>
            <person name="Shimokawa T."/>
            <person name="Shomura A."/>
            <person name="Song J."/>
            <person name="Takazaki Y."/>
            <person name="Terasawa K."/>
            <person name="Tsuji K."/>
            <person name="Waki K."/>
            <person name="Yamagata H."/>
            <person name="Yamane H."/>
            <person name="Yoshiki S."/>
            <person name="Yoshihara R."/>
            <person name="Yukawa K."/>
            <person name="Zhong H."/>
            <person name="Iwama H."/>
            <person name="Endo T."/>
            <person name="Ito H."/>
            <person name="Hahn J.H."/>
            <person name="Kim H.I."/>
            <person name="Eun M.Y."/>
            <person name="Yano M."/>
            <person name="Jiang J."/>
            <person name="Gojobori T."/>
        </authorList>
    </citation>
    <scope>NUCLEOTIDE SEQUENCE</scope>
</reference>
<protein>
    <submittedName>
        <fullName evidence="2">Uncharacterized protein</fullName>
    </submittedName>
</protein>